<feature type="signal peptide" evidence="1">
    <location>
        <begin position="1"/>
        <end position="26"/>
    </location>
</feature>
<keyword evidence="3" id="KW-1185">Reference proteome</keyword>
<dbReference type="EMBL" id="WEGI01000015">
    <property type="protein sequence ID" value="MQY30705.1"/>
    <property type="molecule type" value="Genomic_DNA"/>
</dbReference>
<accession>A0A7K0DYC2</accession>
<evidence type="ECO:0000256" key="1">
    <source>
        <dbReference type="SAM" id="SignalP"/>
    </source>
</evidence>
<evidence type="ECO:0008006" key="4">
    <source>
        <dbReference type="Google" id="ProtNLM"/>
    </source>
</evidence>
<dbReference type="RefSeq" id="WP_153348003.1">
    <property type="nucleotide sequence ID" value="NZ_WEGI01000015.1"/>
</dbReference>
<name>A0A7K0DYC2_9NOCA</name>
<reference evidence="2 3" key="1">
    <citation type="submission" date="2019-10" db="EMBL/GenBank/DDBJ databases">
        <title>Nocardia macrotermitis sp. nov. and Nocardia aurantia sp. nov., isolated from the gut of fungus growing-termite Macrotermes natalensis.</title>
        <authorList>
            <person name="Benndorf R."/>
            <person name="Schwitalla J."/>
            <person name="Martin K."/>
            <person name="De Beer W."/>
            <person name="Kaster A.-K."/>
            <person name="Vollmers J."/>
            <person name="Poulsen M."/>
            <person name="Beemelmanns C."/>
        </authorList>
    </citation>
    <scope>NUCLEOTIDE SEQUENCE [LARGE SCALE GENOMIC DNA]</scope>
    <source>
        <strain evidence="2 3">RB56</strain>
    </source>
</reference>
<dbReference type="OrthoDB" id="495539at2"/>
<evidence type="ECO:0000313" key="3">
    <source>
        <dbReference type="Proteomes" id="UP000431401"/>
    </source>
</evidence>
<comment type="caution">
    <text evidence="2">The sequence shown here is derived from an EMBL/GenBank/DDBJ whole genome shotgun (WGS) entry which is preliminary data.</text>
</comment>
<evidence type="ECO:0000313" key="2">
    <source>
        <dbReference type="EMBL" id="MQY30705.1"/>
    </source>
</evidence>
<sequence length="147" mass="15424">MMGKLAALAALATTAAAIGFAGPAQAHPGGPQYSYDWFRSPSGNIACMISDGTDVRCDIIDYRFTPPPRPAGGCGDSGYGHTVTMSVTAAARFTCAGDTVMDPSLPVLPYETTTGVGAVECYSTTDYMYCSAGDHYLRLSQNEFALQ</sequence>
<gene>
    <name evidence="2" type="ORF">NRB56_63080</name>
</gene>
<protein>
    <recommendedName>
        <fullName evidence="4">Ig-like domain-containing protein</fullName>
    </recommendedName>
</protein>
<dbReference type="Proteomes" id="UP000431401">
    <property type="component" value="Unassembled WGS sequence"/>
</dbReference>
<feature type="chain" id="PRO_5029441871" description="Ig-like domain-containing protein" evidence="1">
    <location>
        <begin position="27"/>
        <end position="147"/>
    </location>
</feature>
<dbReference type="AlphaFoldDB" id="A0A7K0DYC2"/>
<organism evidence="2 3">
    <name type="scientific">Nocardia aurantia</name>
    <dbReference type="NCBI Taxonomy" id="2585199"/>
    <lineage>
        <taxon>Bacteria</taxon>
        <taxon>Bacillati</taxon>
        <taxon>Actinomycetota</taxon>
        <taxon>Actinomycetes</taxon>
        <taxon>Mycobacteriales</taxon>
        <taxon>Nocardiaceae</taxon>
        <taxon>Nocardia</taxon>
    </lineage>
</organism>
<keyword evidence="1" id="KW-0732">Signal</keyword>
<proteinExistence type="predicted"/>